<organism evidence="1 2">
    <name type="scientific">Paraglomus brasilianum</name>
    <dbReference type="NCBI Taxonomy" id="144538"/>
    <lineage>
        <taxon>Eukaryota</taxon>
        <taxon>Fungi</taxon>
        <taxon>Fungi incertae sedis</taxon>
        <taxon>Mucoromycota</taxon>
        <taxon>Glomeromycotina</taxon>
        <taxon>Glomeromycetes</taxon>
        <taxon>Paraglomerales</taxon>
        <taxon>Paraglomeraceae</taxon>
        <taxon>Paraglomus</taxon>
    </lineage>
</organism>
<dbReference type="EMBL" id="CAJVPI010000072">
    <property type="protein sequence ID" value="CAG8473240.1"/>
    <property type="molecule type" value="Genomic_DNA"/>
</dbReference>
<evidence type="ECO:0000313" key="2">
    <source>
        <dbReference type="Proteomes" id="UP000789739"/>
    </source>
</evidence>
<name>A0A9N8W0V3_9GLOM</name>
<evidence type="ECO:0000313" key="1">
    <source>
        <dbReference type="EMBL" id="CAG8473240.1"/>
    </source>
</evidence>
<dbReference type="Proteomes" id="UP000789739">
    <property type="component" value="Unassembled WGS sequence"/>
</dbReference>
<protein>
    <submittedName>
        <fullName evidence="1">2081_t:CDS:1</fullName>
    </submittedName>
</protein>
<comment type="caution">
    <text evidence="1">The sequence shown here is derived from an EMBL/GenBank/DDBJ whole genome shotgun (WGS) entry which is preliminary data.</text>
</comment>
<sequence length="113" mass="12969">MSPRPYNTKDKIYSPPKDILNRPFIKCALTRYTPSIIMHAPALSINYTLGGHYRQDDRAGGEEKDEAFYLAVEEKKENFEAFLPRGRGKEEKVETFYLVNRGKEKIDAAVLLS</sequence>
<proteinExistence type="predicted"/>
<accession>A0A9N8W0V3</accession>
<gene>
    <name evidence="1" type="ORF">PBRASI_LOCUS1180</name>
</gene>
<dbReference type="AlphaFoldDB" id="A0A9N8W0V3"/>
<reference evidence="1" key="1">
    <citation type="submission" date="2021-06" db="EMBL/GenBank/DDBJ databases">
        <authorList>
            <person name="Kallberg Y."/>
            <person name="Tangrot J."/>
            <person name="Rosling A."/>
        </authorList>
    </citation>
    <scope>NUCLEOTIDE SEQUENCE</scope>
    <source>
        <strain evidence="1">BR232B</strain>
    </source>
</reference>
<keyword evidence="2" id="KW-1185">Reference proteome</keyword>